<sequence>MRKFFQRLDNSSSQRGEYQRETLVGGPSITSGPNNGSIGPNSYSSGGPFIGKTFTLGQYHCVVEDVIAEGGFALVFLVKAQSSFGRFALKRLHVNNEQDLANCKREIEIAKKLGSHKNIVQLVESHINYCGNGVYEILMLWQYCKSQLLQFLNDRLRSENNGCNETEIIKIMCDLCEAIARMHQSDPPIIHRDLKVENVLISEGGIHLLCDFGSATTNVLTLDPSNSTASALAIEEEIKRFTTLAYRSPEMVDVYSARPITTKSDIWALGCLLYKICFFTLPFGESTLAIQNASLTIPDYASEKYSSKLLSLIGYMLKPDPDERPDIYQVSSLVFQLANQKCPVPNLTVTKVVHVPAWAELSVPPTETEARELRKTSNTSQSQPISVSANTNDQVDNRTTTTTSVTPRQRPKAIININSVLPTSPLPFNQHQRAVTPNDMPSSAVSSLNPQSNLPTSTSFNSNLLCRLPNDGGNGEDDVDWSKKQDRLQKQQKHESASNSSLNNSSTTDLSVSRNPFLGTTTSVEVNETTIKSEQLQQSRRHSQTPPGSSNNNQGIITTSHHHRRNQSDTSAFTGSLNRIEKFSKNNTQPPLSSSQYISTRGRSLNPFEDAPDDYSYEDQLFGHEFDKIRQENLISNNVLINDTDLDPFEAAPFDAERLKQFIERQKSNDSTSADAVSLTESSNFKPKPYLINVTSSEISNTASVEVTNQRQFQLTNSQSTVITIRSNNDFIIQNSSIDNSKHPKSATSSISASESSAFISVGSLASTTTAPPSVSICGVNQKAQLNNITGVNANQSISSSSQDDGSSIGSASDLAISVDSSDESDAYNDDINSSSSCSIPSNSLKSLNPDKSRINEIIINEKNDLDDRNGFEYVNYEGGSTFHLTGNSWNISENCDIILNKTMTNHIQDTEGKNISRIQITNVNQDGMTETMTELDGSSFSEVSSIISKNLANESNSTSIDHLIGHIEGHRPLLEEEDDVEEVEDSQNVKPFIEIDKEVEYSKCSVNDVTLSQQKVPFSTNFNSSSNIFTKSSAQPVVDTYSDFETLSLQQIVDETEENRLLDKEVEQNLVSQVIYDQLTNKDLFGSIPFTDKCIINKPTNEHDKSTTTIKNSSSLFSQTNDNKAKFENSFTDVPISKLEKAANPIQIQPAVQKISVQNSNLTNINSSIKNIETTKTVETKINSTSLTTFVKPTDLFGAIPFASSTDPNGKKVNDKSILPTTCVKQQTTYTIDLPIQVINLKPVNHLPFSNSVAPTKTNSNPSLSNAKISTSIVSNISLITTTSVTKPDSKLISIMATLPSTTTIQTGKPLLQKSNSKLKSKVAKKYEVDESDDEVDGLLDPNDDDPEQLMDSTANKKKEKKKDKKVKEKRPVKERSEKEKSKEEKKKIKEEDVKKSKPEKELKKEKDKEIKKSKEKEKLEKKASEKEKKMKKDVKAKKIEPDIDSKKPDSKALTQLKPNSKNISKDLKSSKESKTKSKHQAFANMSFEDETHQHQQQQETNHALSNNNAITITRC</sequence>
<dbReference type="GO" id="GO:0005737">
    <property type="term" value="C:cytoplasm"/>
    <property type="evidence" value="ECO:0007669"/>
    <property type="project" value="TreeGrafter"/>
</dbReference>
<feature type="compositionally biased region" description="Low complexity" evidence="9">
    <location>
        <begin position="497"/>
        <end position="513"/>
    </location>
</feature>
<dbReference type="SUPFAM" id="SSF56112">
    <property type="entry name" value="Protein kinase-like (PK-like)"/>
    <property type="match status" value="1"/>
</dbReference>
<comment type="catalytic activity">
    <reaction evidence="8">
        <text>L-seryl-[protein] + ATP = O-phospho-L-seryl-[protein] + ADP + H(+)</text>
        <dbReference type="Rhea" id="RHEA:17989"/>
        <dbReference type="Rhea" id="RHEA-COMP:9863"/>
        <dbReference type="Rhea" id="RHEA-COMP:11604"/>
        <dbReference type="ChEBI" id="CHEBI:15378"/>
        <dbReference type="ChEBI" id="CHEBI:29999"/>
        <dbReference type="ChEBI" id="CHEBI:30616"/>
        <dbReference type="ChEBI" id="CHEBI:83421"/>
        <dbReference type="ChEBI" id="CHEBI:456216"/>
        <dbReference type="EC" id="2.7.11.1"/>
    </reaction>
</comment>
<keyword evidence="12" id="KW-1185">Reference proteome</keyword>
<dbReference type="SMART" id="SM00220">
    <property type="entry name" value="S_TKc"/>
    <property type="match status" value="1"/>
</dbReference>
<evidence type="ECO:0000256" key="5">
    <source>
        <dbReference type="ARBA" id="ARBA00022777"/>
    </source>
</evidence>
<feature type="compositionally biased region" description="Polar residues" evidence="9">
    <location>
        <begin position="585"/>
        <end position="603"/>
    </location>
</feature>
<evidence type="ECO:0000259" key="10">
    <source>
        <dbReference type="PROSITE" id="PS50011"/>
    </source>
</evidence>
<dbReference type="GO" id="GO:0045747">
    <property type="term" value="P:positive regulation of Notch signaling pathway"/>
    <property type="evidence" value="ECO:0007669"/>
    <property type="project" value="TreeGrafter"/>
</dbReference>
<dbReference type="PROSITE" id="PS50011">
    <property type="entry name" value="PROTEIN_KINASE_DOM"/>
    <property type="match status" value="1"/>
</dbReference>
<feature type="compositionally biased region" description="Basic and acidic residues" evidence="9">
    <location>
        <begin position="1465"/>
        <end position="1477"/>
    </location>
</feature>
<feature type="compositionally biased region" description="Basic residues" evidence="9">
    <location>
        <begin position="1357"/>
        <end position="1366"/>
    </location>
</feature>
<keyword evidence="5" id="KW-0418">Kinase</keyword>
<feature type="region of interest" description="Disordered" evidence="9">
    <location>
        <begin position="1"/>
        <end position="38"/>
    </location>
</feature>
<reference evidence="11" key="1">
    <citation type="submission" date="2022-12" db="EMBL/GenBank/DDBJ databases">
        <title>Genome assemblies of Blomia tropicalis.</title>
        <authorList>
            <person name="Cui Y."/>
        </authorList>
    </citation>
    <scope>NUCLEOTIDE SEQUENCE</scope>
    <source>
        <tissue evidence="11">Adult mites</tissue>
    </source>
</reference>
<evidence type="ECO:0000256" key="7">
    <source>
        <dbReference type="ARBA" id="ARBA00047899"/>
    </source>
</evidence>
<evidence type="ECO:0000256" key="3">
    <source>
        <dbReference type="ARBA" id="ARBA00022679"/>
    </source>
</evidence>
<feature type="region of interest" description="Disordered" evidence="9">
    <location>
        <begin position="364"/>
        <end position="609"/>
    </location>
</feature>
<feature type="compositionally biased region" description="Polar residues" evidence="9">
    <location>
        <begin position="376"/>
        <end position="389"/>
    </location>
</feature>
<feature type="compositionally biased region" description="Polar residues" evidence="9">
    <location>
        <begin position="28"/>
        <end position="38"/>
    </location>
</feature>
<dbReference type="GO" id="GO:0004674">
    <property type="term" value="F:protein serine/threonine kinase activity"/>
    <property type="evidence" value="ECO:0007669"/>
    <property type="project" value="UniProtKB-KW"/>
</dbReference>
<feature type="compositionally biased region" description="Low complexity" evidence="9">
    <location>
        <begin position="834"/>
        <end position="846"/>
    </location>
</feature>
<feature type="compositionally biased region" description="Polar residues" evidence="9">
    <location>
        <begin position="568"/>
        <end position="577"/>
    </location>
</feature>
<feature type="compositionally biased region" description="Polar residues" evidence="9">
    <location>
        <begin position="518"/>
        <end position="559"/>
    </location>
</feature>
<evidence type="ECO:0000256" key="4">
    <source>
        <dbReference type="ARBA" id="ARBA00022741"/>
    </source>
</evidence>
<feature type="compositionally biased region" description="Polar residues" evidence="9">
    <location>
        <begin position="1503"/>
        <end position="1517"/>
    </location>
</feature>
<dbReference type="PROSITE" id="PS00108">
    <property type="entry name" value="PROTEIN_KINASE_ST"/>
    <property type="match status" value="1"/>
</dbReference>
<keyword evidence="4" id="KW-0547">Nucleotide-binding</keyword>
<evidence type="ECO:0000313" key="12">
    <source>
        <dbReference type="Proteomes" id="UP001142055"/>
    </source>
</evidence>
<feature type="compositionally biased region" description="Basic and acidic residues" evidence="9">
    <location>
        <begin position="1438"/>
        <end position="1452"/>
    </location>
</feature>
<keyword evidence="2" id="KW-0723">Serine/threonine-protein kinase</keyword>
<dbReference type="InterPro" id="IPR008271">
    <property type="entry name" value="Ser/Thr_kinase_AS"/>
</dbReference>
<feature type="compositionally biased region" description="Basic and acidic residues" evidence="9">
    <location>
        <begin position="480"/>
        <end position="496"/>
    </location>
</feature>
<keyword evidence="3" id="KW-0808">Transferase</keyword>
<proteinExistence type="predicted"/>
<evidence type="ECO:0000256" key="9">
    <source>
        <dbReference type="SAM" id="MobiDB-lite"/>
    </source>
</evidence>
<gene>
    <name evidence="11" type="ORF">RDWZM_009437</name>
</gene>
<evidence type="ECO:0000256" key="8">
    <source>
        <dbReference type="ARBA" id="ARBA00048679"/>
    </source>
</evidence>
<comment type="catalytic activity">
    <reaction evidence="7">
        <text>L-threonyl-[protein] + ATP = O-phospho-L-threonyl-[protein] + ADP + H(+)</text>
        <dbReference type="Rhea" id="RHEA:46608"/>
        <dbReference type="Rhea" id="RHEA-COMP:11060"/>
        <dbReference type="Rhea" id="RHEA-COMP:11605"/>
        <dbReference type="ChEBI" id="CHEBI:15378"/>
        <dbReference type="ChEBI" id="CHEBI:30013"/>
        <dbReference type="ChEBI" id="CHEBI:30616"/>
        <dbReference type="ChEBI" id="CHEBI:61977"/>
        <dbReference type="ChEBI" id="CHEBI:456216"/>
        <dbReference type="EC" id="2.7.11.1"/>
    </reaction>
</comment>
<feature type="domain" description="Protein kinase" evidence="10">
    <location>
        <begin position="61"/>
        <end position="336"/>
    </location>
</feature>
<feature type="compositionally biased region" description="Polar residues" evidence="9">
    <location>
        <begin position="1454"/>
        <end position="1464"/>
    </location>
</feature>
<dbReference type="EMBL" id="JAPWDV010000003">
    <property type="protein sequence ID" value="KAJ6218280.1"/>
    <property type="molecule type" value="Genomic_DNA"/>
</dbReference>
<evidence type="ECO:0000256" key="2">
    <source>
        <dbReference type="ARBA" id="ARBA00022527"/>
    </source>
</evidence>
<keyword evidence="6" id="KW-0067">ATP-binding</keyword>
<dbReference type="Gene3D" id="1.10.510.10">
    <property type="entry name" value="Transferase(Phosphotransferase) domain 1"/>
    <property type="match status" value="1"/>
</dbReference>
<dbReference type="EC" id="2.7.11.1" evidence="1"/>
<dbReference type="GO" id="GO:0005524">
    <property type="term" value="F:ATP binding"/>
    <property type="evidence" value="ECO:0007669"/>
    <property type="project" value="UniProtKB-KW"/>
</dbReference>
<feature type="compositionally biased region" description="Basic and acidic residues" evidence="9">
    <location>
        <begin position="1367"/>
        <end position="1432"/>
    </location>
</feature>
<evidence type="ECO:0000256" key="6">
    <source>
        <dbReference type="ARBA" id="ARBA00022840"/>
    </source>
</evidence>
<dbReference type="PANTHER" id="PTHR22967">
    <property type="entry name" value="SERINE/THREONINE PROTEIN KINASE"/>
    <property type="match status" value="1"/>
</dbReference>
<dbReference type="GO" id="GO:0035612">
    <property type="term" value="F:AP-2 adaptor complex binding"/>
    <property type="evidence" value="ECO:0007669"/>
    <property type="project" value="TreeGrafter"/>
</dbReference>
<dbReference type="PANTHER" id="PTHR22967:SF57">
    <property type="entry name" value="AUXILIN, ISOFORM A-RELATED"/>
    <property type="match status" value="1"/>
</dbReference>
<feature type="compositionally biased region" description="Acidic residues" evidence="9">
    <location>
        <begin position="1331"/>
        <end position="1350"/>
    </location>
</feature>
<dbReference type="InterPro" id="IPR000719">
    <property type="entry name" value="Prot_kinase_dom"/>
</dbReference>
<dbReference type="InterPro" id="IPR011009">
    <property type="entry name" value="Kinase-like_dom_sf"/>
</dbReference>
<organism evidence="11 12">
    <name type="scientific">Blomia tropicalis</name>
    <name type="common">Mite</name>
    <dbReference type="NCBI Taxonomy" id="40697"/>
    <lineage>
        <taxon>Eukaryota</taxon>
        <taxon>Metazoa</taxon>
        <taxon>Ecdysozoa</taxon>
        <taxon>Arthropoda</taxon>
        <taxon>Chelicerata</taxon>
        <taxon>Arachnida</taxon>
        <taxon>Acari</taxon>
        <taxon>Acariformes</taxon>
        <taxon>Sarcoptiformes</taxon>
        <taxon>Astigmata</taxon>
        <taxon>Glycyphagoidea</taxon>
        <taxon>Echimyopodidae</taxon>
        <taxon>Blomia</taxon>
    </lineage>
</organism>
<feature type="compositionally biased region" description="Polar residues" evidence="9">
    <location>
        <begin position="416"/>
        <end position="464"/>
    </location>
</feature>
<evidence type="ECO:0000256" key="1">
    <source>
        <dbReference type="ARBA" id="ARBA00012513"/>
    </source>
</evidence>
<accession>A0A9Q0M338</accession>
<comment type="caution">
    <text evidence="11">The sequence shown here is derived from an EMBL/GenBank/DDBJ whole genome shotgun (WGS) entry which is preliminary data.</text>
</comment>
<feature type="region of interest" description="Disordered" evidence="9">
    <location>
        <begin position="1327"/>
        <end position="1517"/>
    </location>
</feature>
<feature type="region of interest" description="Disordered" evidence="9">
    <location>
        <begin position="820"/>
        <end position="846"/>
    </location>
</feature>
<feature type="compositionally biased region" description="Low complexity" evidence="9">
    <location>
        <begin position="390"/>
        <end position="408"/>
    </location>
</feature>
<evidence type="ECO:0000313" key="11">
    <source>
        <dbReference type="EMBL" id="KAJ6218280.1"/>
    </source>
</evidence>
<dbReference type="OMA" id="NCKREIE"/>
<protein>
    <recommendedName>
        <fullName evidence="1">non-specific serine/threonine protein kinase</fullName>
        <ecNumber evidence="1">2.7.11.1</ecNumber>
    </recommendedName>
</protein>
<dbReference type="GO" id="GO:2000369">
    <property type="term" value="P:regulation of clathrin-dependent endocytosis"/>
    <property type="evidence" value="ECO:0007669"/>
    <property type="project" value="TreeGrafter"/>
</dbReference>
<name>A0A9Q0M338_BLOTA</name>
<dbReference type="Proteomes" id="UP001142055">
    <property type="component" value="Chromosome 3"/>
</dbReference>
<dbReference type="Pfam" id="PF00069">
    <property type="entry name" value="Pkinase"/>
    <property type="match status" value="1"/>
</dbReference>